<name>A0A024VAC6_PLAFA</name>
<sequence length="120" mass="14463">ALENNLNKYYHNVQDKKRKNKSTEINNKKKSFLSSWFCSNKYIDGKDHSINDSNDEPIILDSLKNDDSFFLFDNDKYKNNKDLKYHHIKDEKYFMNEFNIEEKSITYIRGLYIYGSNKIK</sequence>
<gene>
    <name evidence="1" type="ORF">PFFVO_01110</name>
</gene>
<accession>A0A024VAC6</accession>
<proteinExistence type="predicted"/>
<dbReference type="AlphaFoldDB" id="A0A024VAC6"/>
<evidence type="ECO:0000313" key="1">
    <source>
        <dbReference type="EMBL" id="ETW19983.1"/>
    </source>
</evidence>
<reference evidence="1 2" key="1">
    <citation type="submission" date="2013-02" db="EMBL/GenBank/DDBJ databases">
        <title>The Genome Annotation of Plasmodium falciparum Vietnam Oak-Knoll (FVO).</title>
        <authorList>
            <consortium name="The Broad Institute Genome Sequencing Platform"/>
            <consortium name="The Broad Institute Genome Sequencing Center for Infectious Disease"/>
            <person name="Neafsey D."/>
            <person name="Hoffman S."/>
            <person name="Volkman S."/>
            <person name="Rosenthal P."/>
            <person name="Walker B."/>
            <person name="Young S.K."/>
            <person name="Zeng Q."/>
            <person name="Gargeya S."/>
            <person name="Fitzgerald M."/>
            <person name="Haas B."/>
            <person name="Abouelleil A."/>
            <person name="Allen A.W."/>
            <person name="Alvarado L."/>
            <person name="Arachchi H.M."/>
            <person name="Berlin A.M."/>
            <person name="Chapman S.B."/>
            <person name="Gainer-Dewar J."/>
            <person name="Goldberg J."/>
            <person name="Griggs A."/>
            <person name="Gujja S."/>
            <person name="Hansen M."/>
            <person name="Howarth C."/>
            <person name="Imamovic A."/>
            <person name="Ireland A."/>
            <person name="Larimer J."/>
            <person name="McCowan C."/>
            <person name="Murphy C."/>
            <person name="Pearson M."/>
            <person name="Poon T.W."/>
            <person name="Priest M."/>
            <person name="Roberts A."/>
            <person name="Saif S."/>
            <person name="Shea T."/>
            <person name="Sisk P."/>
            <person name="Sykes S."/>
            <person name="Wortman J."/>
            <person name="Nusbaum C."/>
            <person name="Birren B."/>
        </authorList>
    </citation>
    <scope>NUCLEOTIDE SEQUENCE [LARGE SCALE GENOMIC DNA]</scope>
    <source>
        <strain evidence="2">Vietnam Oak-Knoll (FVO)</strain>
    </source>
</reference>
<dbReference type="EMBL" id="KI925030">
    <property type="protein sequence ID" value="ETW19983.1"/>
    <property type="molecule type" value="Genomic_DNA"/>
</dbReference>
<feature type="non-terminal residue" evidence="1">
    <location>
        <position position="1"/>
    </location>
</feature>
<dbReference type="Proteomes" id="UP000030690">
    <property type="component" value="Unassembled WGS sequence"/>
</dbReference>
<organism evidence="1 2">
    <name type="scientific">Plasmodium falciparum Vietnam Oak-Knoll</name>
    <name type="common">FVO</name>
    <dbReference type="NCBI Taxonomy" id="1036723"/>
    <lineage>
        <taxon>Eukaryota</taxon>
        <taxon>Sar</taxon>
        <taxon>Alveolata</taxon>
        <taxon>Apicomplexa</taxon>
        <taxon>Aconoidasida</taxon>
        <taxon>Haemosporida</taxon>
        <taxon>Plasmodiidae</taxon>
        <taxon>Plasmodium</taxon>
        <taxon>Plasmodium (Laverania)</taxon>
    </lineage>
</organism>
<protein>
    <submittedName>
        <fullName evidence="1">Uncharacterized protein</fullName>
    </submittedName>
</protein>
<reference evidence="1 2" key="2">
    <citation type="submission" date="2013-02" db="EMBL/GenBank/DDBJ databases">
        <title>The Genome Sequence of Plasmodium falciparum Vietnam Oak-Knoll (FVO).</title>
        <authorList>
            <consortium name="The Broad Institute Genome Sequencing Platform"/>
            <consortium name="The Broad Institute Genome Sequencing Center for Infectious Disease"/>
            <person name="Neafsey D."/>
            <person name="Cheeseman I."/>
            <person name="Volkman S."/>
            <person name="Adams J."/>
            <person name="Walker B."/>
            <person name="Young S.K."/>
            <person name="Zeng Q."/>
            <person name="Gargeya S."/>
            <person name="Fitzgerald M."/>
            <person name="Haas B."/>
            <person name="Abouelleil A."/>
            <person name="Alvarado L."/>
            <person name="Arachchi H.M."/>
            <person name="Berlin A.M."/>
            <person name="Chapman S.B."/>
            <person name="Dewar J."/>
            <person name="Goldberg J."/>
            <person name="Griggs A."/>
            <person name="Gujja S."/>
            <person name="Hansen M."/>
            <person name="Howarth C."/>
            <person name="Imamovic A."/>
            <person name="Larimer J."/>
            <person name="McCowan C."/>
            <person name="Murphy C."/>
            <person name="Neiman D."/>
            <person name="Pearson M."/>
            <person name="Priest M."/>
            <person name="Roberts A."/>
            <person name="Saif S."/>
            <person name="Shea T."/>
            <person name="Sisk P."/>
            <person name="Sykes S."/>
            <person name="Wortman J."/>
            <person name="Nusbaum C."/>
            <person name="Birren B."/>
        </authorList>
    </citation>
    <scope>NUCLEOTIDE SEQUENCE [LARGE SCALE GENOMIC DNA]</scope>
    <source>
        <strain evidence="2">Vietnam Oak-Knoll (FVO)</strain>
    </source>
</reference>
<evidence type="ECO:0000313" key="2">
    <source>
        <dbReference type="Proteomes" id="UP000030690"/>
    </source>
</evidence>